<feature type="compositionally biased region" description="Pro residues" evidence="1">
    <location>
        <begin position="24"/>
        <end position="56"/>
    </location>
</feature>
<name>A0AAQ5YZL6_AMPOC</name>
<reference evidence="2 3" key="1">
    <citation type="submission" date="2022-01" db="EMBL/GenBank/DDBJ databases">
        <title>A chromosome-scale genome assembly of the false clownfish, Amphiprion ocellaris.</title>
        <authorList>
            <person name="Ryu T."/>
        </authorList>
    </citation>
    <scope>NUCLEOTIDE SEQUENCE [LARGE SCALE GENOMIC DNA]</scope>
</reference>
<reference evidence="2" key="3">
    <citation type="submission" date="2025-09" db="UniProtKB">
        <authorList>
            <consortium name="Ensembl"/>
        </authorList>
    </citation>
    <scope>IDENTIFICATION</scope>
</reference>
<feature type="region of interest" description="Disordered" evidence="1">
    <location>
        <begin position="24"/>
        <end position="66"/>
    </location>
</feature>
<proteinExistence type="predicted"/>
<keyword evidence="3" id="KW-1185">Reference proteome</keyword>
<protein>
    <submittedName>
        <fullName evidence="2">Uncharacterized protein</fullName>
    </submittedName>
</protein>
<evidence type="ECO:0000313" key="2">
    <source>
        <dbReference type="Ensembl" id="ENSAOCP00000056955.1"/>
    </source>
</evidence>
<dbReference type="Ensembl" id="ENSAOCT00000056202.1">
    <property type="protein sequence ID" value="ENSAOCP00000056955.1"/>
    <property type="gene ID" value="ENSAOCG00000033232.1"/>
</dbReference>
<organism evidence="2 3">
    <name type="scientific">Amphiprion ocellaris</name>
    <name type="common">Clown anemonefish</name>
    <dbReference type="NCBI Taxonomy" id="80972"/>
    <lineage>
        <taxon>Eukaryota</taxon>
        <taxon>Metazoa</taxon>
        <taxon>Chordata</taxon>
        <taxon>Craniata</taxon>
        <taxon>Vertebrata</taxon>
        <taxon>Euteleostomi</taxon>
        <taxon>Actinopterygii</taxon>
        <taxon>Neopterygii</taxon>
        <taxon>Teleostei</taxon>
        <taxon>Neoteleostei</taxon>
        <taxon>Acanthomorphata</taxon>
        <taxon>Ovalentaria</taxon>
        <taxon>Pomacentridae</taxon>
        <taxon>Amphiprion</taxon>
    </lineage>
</organism>
<accession>A0AAQ5YZL6</accession>
<reference evidence="2" key="2">
    <citation type="submission" date="2025-08" db="UniProtKB">
        <authorList>
            <consortium name="Ensembl"/>
        </authorList>
    </citation>
    <scope>IDENTIFICATION</scope>
</reference>
<dbReference type="AlphaFoldDB" id="A0AAQ5YZL6"/>
<sequence>MLQHRKIKVQLLHEQKAWWVLAEPPHPGLAEPPHPGLAEPPHPGLAEPPHPGLAEPPHPDPHGVKPPVVLIYGQQKILFPCLKKIPKFCKKFPKISENLQNLQEENTNNSL</sequence>
<dbReference type="Proteomes" id="UP001501940">
    <property type="component" value="Chromosome 1"/>
</dbReference>
<evidence type="ECO:0000256" key="1">
    <source>
        <dbReference type="SAM" id="MobiDB-lite"/>
    </source>
</evidence>
<evidence type="ECO:0000313" key="3">
    <source>
        <dbReference type="Proteomes" id="UP001501940"/>
    </source>
</evidence>